<dbReference type="AlphaFoldDB" id="A0A9P6BZV6"/>
<dbReference type="InterPro" id="IPR011009">
    <property type="entry name" value="Kinase-like_dom_sf"/>
</dbReference>
<evidence type="ECO:0000313" key="3">
    <source>
        <dbReference type="Proteomes" id="UP000807342"/>
    </source>
</evidence>
<feature type="domain" description="Protein kinase" evidence="1">
    <location>
        <begin position="1"/>
        <end position="163"/>
    </location>
</feature>
<gene>
    <name evidence="2" type="ORF">P691DRAFT_777262</name>
</gene>
<keyword evidence="3" id="KW-1185">Reference proteome</keyword>
<dbReference type="Proteomes" id="UP000807342">
    <property type="component" value="Unassembled WGS sequence"/>
</dbReference>
<proteinExistence type="predicted"/>
<comment type="caution">
    <text evidence="2">The sequence shown here is derived from an EMBL/GenBank/DDBJ whole genome shotgun (WGS) entry which is preliminary data.</text>
</comment>
<dbReference type="Pfam" id="PF07714">
    <property type="entry name" value="PK_Tyr_Ser-Thr"/>
    <property type="match status" value="1"/>
</dbReference>
<dbReference type="InterPro" id="IPR001245">
    <property type="entry name" value="Ser-Thr/Tyr_kinase_cat_dom"/>
</dbReference>
<dbReference type="GO" id="GO:0005524">
    <property type="term" value="F:ATP binding"/>
    <property type="evidence" value="ECO:0007669"/>
    <property type="project" value="InterPro"/>
</dbReference>
<name>A0A9P6BZV6_9AGAR</name>
<reference evidence="2" key="1">
    <citation type="submission" date="2020-11" db="EMBL/GenBank/DDBJ databases">
        <authorList>
            <consortium name="DOE Joint Genome Institute"/>
            <person name="Ahrendt S."/>
            <person name="Riley R."/>
            <person name="Andreopoulos W."/>
            <person name="Labutti K."/>
            <person name="Pangilinan J."/>
            <person name="Ruiz-Duenas F.J."/>
            <person name="Barrasa J.M."/>
            <person name="Sanchez-Garcia M."/>
            <person name="Camarero S."/>
            <person name="Miyauchi S."/>
            <person name="Serrano A."/>
            <person name="Linde D."/>
            <person name="Babiker R."/>
            <person name="Drula E."/>
            <person name="Ayuso-Fernandez I."/>
            <person name="Pacheco R."/>
            <person name="Padilla G."/>
            <person name="Ferreira P."/>
            <person name="Barriuso J."/>
            <person name="Kellner H."/>
            <person name="Castanera R."/>
            <person name="Alfaro M."/>
            <person name="Ramirez L."/>
            <person name="Pisabarro A.G."/>
            <person name="Kuo A."/>
            <person name="Tritt A."/>
            <person name="Lipzen A."/>
            <person name="He G."/>
            <person name="Yan M."/>
            <person name="Ng V."/>
            <person name="Cullen D."/>
            <person name="Martin F."/>
            <person name="Rosso M.-N."/>
            <person name="Henrissat B."/>
            <person name="Hibbett D."/>
            <person name="Martinez A.T."/>
            <person name="Grigoriev I.V."/>
        </authorList>
    </citation>
    <scope>NUCLEOTIDE SEQUENCE</scope>
    <source>
        <strain evidence="2">MF-IS2</strain>
    </source>
</reference>
<dbReference type="Gene3D" id="1.10.510.10">
    <property type="entry name" value="Transferase(Phosphotransferase) domain 1"/>
    <property type="match status" value="1"/>
</dbReference>
<dbReference type="PROSITE" id="PS50011">
    <property type="entry name" value="PROTEIN_KINASE_DOM"/>
    <property type="match status" value="1"/>
</dbReference>
<dbReference type="GO" id="GO:0004672">
    <property type="term" value="F:protein kinase activity"/>
    <property type="evidence" value="ECO:0007669"/>
    <property type="project" value="InterPro"/>
</dbReference>
<sequence>MPPTGLVTKKPAFVFPKSHHLDALDTLSGLTFDFFEFFASADSVHGTISNILPEGGVSYYGRSADIHTAYITKGSRSKVKVALKVLHIDTEDPDMVKKTKEIRGVAEGLRYLHQMDVVHGDLRPPNILMNEDGHPLLCFCCSTLLRMIEGQEPREWYIAVALY</sequence>
<accession>A0A9P6BZV6</accession>
<evidence type="ECO:0000313" key="2">
    <source>
        <dbReference type="EMBL" id="KAF9445867.1"/>
    </source>
</evidence>
<dbReference type="OrthoDB" id="5966500at2759"/>
<protein>
    <recommendedName>
        <fullName evidence="1">Protein kinase domain-containing protein</fullName>
    </recommendedName>
</protein>
<organism evidence="2 3">
    <name type="scientific">Macrolepiota fuliginosa MF-IS2</name>
    <dbReference type="NCBI Taxonomy" id="1400762"/>
    <lineage>
        <taxon>Eukaryota</taxon>
        <taxon>Fungi</taxon>
        <taxon>Dikarya</taxon>
        <taxon>Basidiomycota</taxon>
        <taxon>Agaricomycotina</taxon>
        <taxon>Agaricomycetes</taxon>
        <taxon>Agaricomycetidae</taxon>
        <taxon>Agaricales</taxon>
        <taxon>Agaricineae</taxon>
        <taxon>Agaricaceae</taxon>
        <taxon>Macrolepiota</taxon>
    </lineage>
</organism>
<dbReference type="SUPFAM" id="SSF56112">
    <property type="entry name" value="Protein kinase-like (PK-like)"/>
    <property type="match status" value="1"/>
</dbReference>
<evidence type="ECO:0000259" key="1">
    <source>
        <dbReference type="PROSITE" id="PS50011"/>
    </source>
</evidence>
<dbReference type="InterPro" id="IPR000719">
    <property type="entry name" value="Prot_kinase_dom"/>
</dbReference>
<dbReference type="EMBL" id="MU151276">
    <property type="protein sequence ID" value="KAF9445867.1"/>
    <property type="molecule type" value="Genomic_DNA"/>
</dbReference>